<dbReference type="RefSeq" id="WP_242935132.1">
    <property type="nucleotide sequence ID" value="NZ_FOWF01000047.1"/>
</dbReference>
<evidence type="ECO:0000256" key="7">
    <source>
        <dbReference type="ARBA" id="ARBA00022801"/>
    </source>
</evidence>
<evidence type="ECO:0000256" key="2">
    <source>
        <dbReference type="ARBA" id="ARBA00009189"/>
    </source>
</evidence>
<dbReference type="InterPro" id="IPR013343">
    <property type="entry name" value="CRISPR-assoc_prot_Cas4"/>
</dbReference>
<keyword evidence="5 13" id="KW-0540">Nuclease</keyword>
<protein>
    <recommendedName>
        <fullName evidence="4 13">CRISPR-associated exonuclease Cas4</fullName>
        <ecNumber evidence="3 13">3.1.12.1</ecNumber>
    </recommendedName>
</protein>
<feature type="domain" description="DUF83" evidence="14">
    <location>
        <begin position="11"/>
        <end position="198"/>
    </location>
</feature>
<evidence type="ECO:0000256" key="6">
    <source>
        <dbReference type="ARBA" id="ARBA00022723"/>
    </source>
</evidence>
<comment type="function">
    <text evidence="13">CRISPR (clustered regularly interspaced short palindromic repeat) is an adaptive immune system that provides protection against mobile genetic elements (viruses, transposable elements and conjugative plasmids). CRISPR clusters contain sequences complementary to antecedent mobile elements and target invading nucleic acids. CRISPR clusters are transcribed and processed into CRISPR RNA (crRNA).</text>
</comment>
<organism evidence="15 16">
    <name type="scientific">Eubacterium pyruvativorans</name>
    <dbReference type="NCBI Taxonomy" id="155865"/>
    <lineage>
        <taxon>Bacteria</taxon>
        <taxon>Bacillati</taxon>
        <taxon>Bacillota</taxon>
        <taxon>Clostridia</taxon>
        <taxon>Eubacteriales</taxon>
        <taxon>Eubacteriaceae</taxon>
        <taxon>Eubacterium</taxon>
    </lineage>
</organism>
<dbReference type="InterPro" id="IPR011604">
    <property type="entry name" value="PDDEXK-like_dom_sf"/>
</dbReference>
<dbReference type="STRING" id="155865.SAMN05216515_1473"/>
<evidence type="ECO:0000313" key="16">
    <source>
        <dbReference type="Proteomes" id="UP000198817"/>
    </source>
</evidence>
<evidence type="ECO:0000256" key="1">
    <source>
        <dbReference type="ARBA" id="ARBA00001966"/>
    </source>
</evidence>
<keyword evidence="6 13" id="KW-0479">Metal-binding</keyword>
<dbReference type="GO" id="GO:0051536">
    <property type="term" value="F:iron-sulfur cluster binding"/>
    <property type="evidence" value="ECO:0007669"/>
    <property type="project" value="UniProtKB-KW"/>
</dbReference>
<dbReference type="NCBIfam" id="TIGR00372">
    <property type="entry name" value="cas4"/>
    <property type="match status" value="1"/>
</dbReference>
<keyword evidence="8 13" id="KW-0269">Exonuclease</keyword>
<evidence type="ECO:0000256" key="9">
    <source>
        <dbReference type="ARBA" id="ARBA00023004"/>
    </source>
</evidence>
<dbReference type="Proteomes" id="UP000198817">
    <property type="component" value="Unassembled WGS sequence"/>
</dbReference>
<evidence type="ECO:0000256" key="8">
    <source>
        <dbReference type="ARBA" id="ARBA00022839"/>
    </source>
</evidence>
<keyword evidence="16" id="KW-1185">Reference proteome</keyword>
<dbReference type="GO" id="GO:0051607">
    <property type="term" value="P:defense response to virus"/>
    <property type="evidence" value="ECO:0007669"/>
    <property type="project" value="UniProtKB-KW"/>
</dbReference>
<evidence type="ECO:0000256" key="3">
    <source>
        <dbReference type="ARBA" id="ARBA00012768"/>
    </source>
</evidence>
<reference evidence="15 16" key="1">
    <citation type="submission" date="2016-10" db="EMBL/GenBank/DDBJ databases">
        <authorList>
            <person name="de Groot N.N."/>
        </authorList>
    </citation>
    <scope>NUCLEOTIDE SEQUENCE [LARGE SCALE GENOMIC DNA]</scope>
    <source>
        <strain evidence="15 16">KHGC13</strain>
    </source>
</reference>
<evidence type="ECO:0000256" key="10">
    <source>
        <dbReference type="ARBA" id="ARBA00023014"/>
    </source>
</evidence>
<keyword evidence="12 13" id="KW-0464">Manganese</keyword>
<sequence>MKENNDYLMISGIQHFRYCPRQWALIHVEDHWEENGLTAAGRAMHDRVHEAGVRDYRQGIVTIRGMRVHSDRYRMTGICDAVELIPDENGISLTGRPGTWRIRPVEYKHGKSKTEDYDRLQVTAQAICLEEMLGCQIMEGDLFYGETRHREHILLTDDLRQECIEMAAVMWKYLERGYTPKVKPGKKCGRCSMHDICMSELLRTTGRCDVTAYIRSHLEEGD</sequence>
<comment type="cofactor">
    <cofactor evidence="1">
        <name>[4Fe-4S] cluster</name>
        <dbReference type="ChEBI" id="CHEBI:49883"/>
    </cofactor>
</comment>
<dbReference type="GO" id="GO:0004527">
    <property type="term" value="F:exonuclease activity"/>
    <property type="evidence" value="ECO:0007669"/>
    <property type="project" value="UniProtKB-KW"/>
</dbReference>
<dbReference type="PANTHER" id="PTHR36531">
    <property type="entry name" value="CRISPR-ASSOCIATED EXONUCLEASE CAS4"/>
    <property type="match status" value="1"/>
</dbReference>
<keyword evidence="10 13" id="KW-0411">Iron-sulfur</keyword>
<name>A0A1I7IG71_9FIRM</name>
<comment type="cofactor">
    <cofactor evidence="13">
        <name>iron-sulfur cluster</name>
        <dbReference type="ChEBI" id="CHEBI:30408"/>
    </cofactor>
</comment>
<dbReference type="Pfam" id="PF01930">
    <property type="entry name" value="Cas_Cas4"/>
    <property type="match status" value="1"/>
</dbReference>
<dbReference type="Gene3D" id="3.90.320.10">
    <property type="match status" value="1"/>
</dbReference>
<keyword evidence="9 13" id="KW-0408">Iron</keyword>
<dbReference type="AlphaFoldDB" id="A0A1I7IG71"/>
<evidence type="ECO:0000313" key="15">
    <source>
        <dbReference type="EMBL" id="SFU71917.1"/>
    </source>
</evidence>
<accession>A0A1I7IG71</accession>
<dbReference type="EC" id="3.1.12.1" evidence="3 13"/>
<evidence type="ECO:0000256" key="11">
    <source>
        <dbReference type="ARBA" id="ARBA00023118"/>
    </source>
</evidence>
<evidence type="ECO:0000256" key="4">
    <source>
        <dbReference type="ARBA" id="ARBA00020049"/>
    </source>
</evidence>
<evidence type="ECO:0000256" key="13">
    <source>
        <dbReference type="RuleBase" id="RU365022"/>
    </source>
</evidence>
<dbReference type="InterPro" id="IPR051827">
    <property type="entry name" value="Cas4_exonuclease"/>
</dbReference>
<dbReference type="GO" id="GO:0046872">
    <property type="term" value="F:metal ion binding"/>
    <property type="evidence" value="ECO:0007669"/>
    <property type="project" value="UniProtKB-KW"/>
</dbReference>
<evidence type="ECO:0000259" key="14">
    <source>
        <dbReference type="Pfam" id="PF01930"/>
    </source>
</evidence>
<keyword evidence="7 13" id="KW-0378">Hydrolase</keyword>
<evidence type="ECO:0000256" key="12">
    <source>
        <dbReference type="ARBA" id="ARBA00023211"/>
    </source>
</evidence>
<gene>
    <name evidence="15" type="ORF">SAMN05216508_1453</name>
</gene>
<comment type="cofactor">
    <cofactor evidence="13">
        <name>Mg(2+)</name>
        <dbReference type="ChEBI" id="CHEBI:18420"/>
    </cofactor>
    <cofactor evidence="13">
        <name>Mn(2+)</name>
        <dbReference type="ChEBI" id="CHEBI:29035"/>
    </cofactor>
    <text evidence="13">Mg(2+) or Mn(2+) required for ssDNA cleavage activity.</text>
</comment>
<dbReference type="EMBL" id="FPBT01000045">
    <property type="protein sequence ID" value="SFU71917.1"/>
    <property type="molecule type" value="Genomic_DNA"/>
</dbReference>
<keyword evidence="11 13" id="KW-0051">Antiviral defense</keyword>
<evidence type="ECO:0000256" key="5">
    <source>
        <dbReference type="ARBA" id="ARBA00022722"/>
    </source>
</evidence>
<dbReference type="PANTHER" id="PTHR36531:SF6">
    <property type="entry name" value="DNA REPLICATION ATP-DEPENDENT HELICASE_NUCLEASE DNA2"/>
    <property type="match status" value="1"/>
</dbReference>
<comment type="similarity">
    <text evidence="2 13">Belongs to the CRISPR-associated exonuclease Cas4 family.</text>
</comment>
<dbReference type="InterPro" id="IPR022765">
    <property type="entry name" value="Dna2/Cas4_DUF83"/>
</dbReference>
<proteinExistence type="inferred from homology"/>